<gene>
    <name evidence="1" type="ORF">NA56DRAFT_663788</name>
</gene>
<accession>A0A2J6PNY3</accession>
<protein>
    <submittedName>
        <fullName evidence="1">Uncharacterized protein</fullName>
    </submittedName>
</protein>
<dbReference type="AlphaFoldDB" id="A0A2J6PNY3"/>
<proteinExistence type="predicted"/>
<sequence>MLIKNPEFSQRISTWLDQVKDRVITLDPFYTNVTEILGLQMGIETSHPRLSLVVWAKYHKPDGSIMSRDFTITPEVRETIRRFVESDKMAEGQYVNTFDQWHHKVEWRFKVATKEAAGMRYNRNLESENEINLKRRGNTLVDIASGISALVL</sequence>
<dbReference type="EMBL" id="KZ613512">
    <property type="protein sequence ID" value="PMD15616.1"/>
    <property type="molecule type" value="Genomic_DNA"/>
</dbReference>
<evidence type="ECO:0000313" key="2">
    <source>
        <dbReference type="Proteomes" id="UP000235672"/>
    </source>
</evidence>
<dbReference type="Proteomes" id="UP000235672">
    <property type="component" value="Unassembled WGS sequence"/>
</dbReference>
<organism evidence="1 2">
    <name type="scientific">Hyaloscypha hepaticicola</name>
    <dbReference type="NCBI Taxonomy" id="2082293"/>
    <lineage>
        <taxon>Eukaryota</taxon>
        <taxon>Fungi</taxon>
        <taxon>Dikarya</taxon>
        <taxon>Ascomycota</taxon>
        <taxon>Pezizomycotina</taxon>
        <taxon>Leotiomycetes</taxon>
        <taxon>Helotiales</taxon>
        <taxon>Hyaloscyphaceae</taxon>
        <taxon>Hyaloscypha</taxon>
    </lineage>
</organism>
<reference evidence="1 2" key="1">
    <citation type="submission" date="2016-05" db="EMBL/GenBank/DDBJ databases">
        <title>A degradative enzymes factory behind the ericoid mycorrhizal symbiosis.</title>
        <authorList>
            <consortium name="DOE Joint Genome Institute"/>
            <person name="Martino E."/>
            <person name="Morin E."/>
            <person name="Grelet G."/>
            <person name="Kuo A."/>
            <person name="Kohler A."/>
            <person name="Daghino S."/>
            <person name="Barry K."/>
            <person name="Choi C."/>
            <person name="Cichocki N."/>
            <person name="Clum A."/>
            <person name="Copeland A."/>
            <person name="Hainaut M."/>
            <person name="Haridas S."/>
            <person name="Labutti K."/>
            <person name="Lindquist E."/>
            <person name="Lipzen A."/>
            <person name="Khouja H.-R."/>
            <person name="Murat C."/>
            <person name="Ohm R."/>
            <person name="Olson A."/>
            <person name="Spatafora J."/>
            <person name="Veneault-Fourrey C."/>
            <person name="Henrissat B."/>
            <person name="Grigoriev I."/>
            <person name="Martin F."/>
            <person name="Perotto S."/>
        </authorList>
    </citation>
    <scope>NUCLEOTIDE SEQUENCE [LARGE SCALE GENOMIC DNA]</scope>
    <source>
        <strain evidence="1 2">UAMH 7357</strain>
    </source>
</reference>
<name>A0A2J6PNY3_9HELO</name>
<keyword evidence="2" id="KW-1185">Reference proteome</keyword>
<evidence type="ECO:0000313" key="1">
    <source>
        <dbReference type="EMBL" id="PMD15616.1"/>
    </source>
</evidence>